<dbReference type="EMBL" id="LS423452">
    <property type="protein sequence ID" value="SPS06281.1"/>
    <property type="molecule type" value="Genomic_DNA"/>
</dbReference>
<reference evidence="1" key="1">
    <citation type="submission" date="2018-05" db="EMBL/GenBank/DDBJ databases">
        <authorList>
            <person name="Lanie J.A."/>
            <person name="Ng W.-L."/>
            <person name="Kazmierczak K.M."/>
            <person name="Andrzejewski T.M."/>
            <person name="Davidsen T.M."/>
            <person name="Wayne K.J."/>
            <person name="Tettelin H."/>
            <person name="Glass J.I."/>
            <person name="Rusch D."/>
            <person name="Podicherti R."/>
            <person name="Tsui H.-C.T."/>
            <person name="Winkler M.E."/>
        </authorList>
    </citation>
    <scope>NUCLEOTIDE SEQUENCE</scope>
    <source>
        <strain evidence="1">KNB</strain>
    </source>
</reference>
<protein>
    <submittedName>
        <fullName evidence="1">Uncharacterized protein</fullName>
    </submittedName>
</protein>
<dbReference type="AlphaFoldDB" id="A0A2X0SFW7"/>
<sequence>MGTVIAFPCFILYSLYTHRRIPDKEIRPLDEAVCLFSGQQGAELGFSPGSRFNCSCNRKRNALY</sequence>
<accession>A0A2X0SFW7</accession>
<name>A0A2X0SFW7_9PROT</name>
<proteinExistence type="predicted"/>
<organism evidence="1">
    <name type="scientific">Candidatus Nitrotoga fabula</name>
    <dbReference type="NCBI Taxonomy" id="2182327"/>
    <lineage>
        <taxon>Bacteria</taxon>
        <taxon>Pseudomonadati</taxon>
        <taxon>Pseudomonadota</taxon>
        <taxon>Betaproteobacteria</taxon>
        <taxon>Nitrosomonadales</taxon>
        <taxon>Gallionellaceae</taxon>
        <taxon>Candidatus Nitrotoga</taxon>
    </lineage>
</organism>
<gene>
    <name evidence="1" type="ORF">NITFAB_1871</name>
</gene>
<evidence type="ECO:0000313" key="1">
    <source>
        <dbReference type="EMBL" id="SPS06281.1"/>
    </source>
</evidence>